<reference evidence="1" key="2">
    <citation type="journal article" date="2015" name="Fish Shellfish Immunol.">
        <title>Early steps in the European eel (Anguilla anguilla)-Vibrio vulnificus interaction in the gills: Role of the RtxA13 toxin.</title>
        <authorList>
            <person name="Callol A."/>
            <person name="Pajuelo D."/>
            <person name="Ebbesson L."/>
            <person name="Teles M."/>
            <person name="MacKenzie S."/>
            <person name="Amaro C."/>
        </authorList>
    </citation>
    <scope>NUCLEOTIDE SEQUENCE</scope>
</reference>
<name>A0A0E9U6D0_ANGAN</name>
<organism evidence="1">
    <name type="scientific">Anguilla anguilla</name>
    <name type="common">European freshwater eel</name>
    <name type="synonym">Muraena anguilla</name>
    <dbReference type="NCBI Taxonomy" id="7936"/>
    <lineage>
        <taxon>Eukaryota</taxon>
        <taxon>Metazoa</taxon>
        <taxon>Chordata</taxon>
        <taxon>Craniata</taxon>
        <taxon>Vertebrata</taxon>
        <taxon>Euteleostomi</taxon>
        <taxon>Actinopterygii</taxon>
        <taxon>Neopterygii</taxon>
        <taxon>Teleostei</taxon>
        <taxon>Anguilliformes</taxon>
        <taxon>Anguillidae</taxon>
        <taxon>Anguilla</taxon>
    </lineage>
</organism>
<dbReference type="EMBL" id="GBXM01047196">
    <property type="protein sequence ID" value="JAH61381.1"/>
    <property type="molecule type" value="Transcribed_RNA"/>
</dbReference>
<evidence type="ECO:0000313" key="1">
    <source>
        <dbReference type="EMBL" id="JAH61381.1"/>
    </source>
</evidence>
<dbReference type="AlphaFoldDB" id="A0A0E9U6D0"/>
<protein>
    <submittedName>
        <fullName evidence="1">Uncharacterized protein</fullName>
    </submittedName>
</protein>
<proteinExistence type="predicted"/>
<accession>A0A0E9U6D0</accession>
<sequence length="29" mass="3380">MQTSIDPFILQCLFTNINTHISLFFYSAN</sequence>
<reference evidence="1" key="1">
    <citation type="submission" date="2014-11" db="EMBL/GenBank/DDBJ databases">
        <authorList>
            <person name="Amaro Gonzalez C."/>
        </authorList>
    </citation>
    <scope>NUCLEOTIDE SEQUENCE</scope>
</reference>